<comment type="caution">
    <text evidence="3">The sequence shown here is derived from an EMBL/GenBank/DDBJ whole genome shotgun (WGS) entry which is preliminary data.</text>
</comment>
<feature type="compositionally biased region" description="Basic and acidic residues" evidence="1">
    <location>
        <begin position="241"/>
        <end position="252"/>
    </location>
</feature>
<feature type="region of interest" description="Disordered" evidence="1">
    <location>
        <begin position="448"/>
        <end position="588"/>
    </location>
</feature>
<evidence type="ECO:0000256" key="1">
    <source>
        <dbReference type="SAM" id="MobiDB-lite"/>
    </source>
</evidence>
<proteinExistence type="predicted"/>
<dbReference type="Proteomes" id="UP001195483">
    <property type="component" value="Unassembled WGS sequence"/>
</dbReference>
<feature type="domain" description="SPT2 homolog N-terminal" evidence="2">
    <location>
        <begin position="1"/>
        <end position="96"/>
    </location>
</feature>
<feature type="compositionally biased region" description="Basic and acidic residues" evidence="1">
    <location>
        <begin position="33"/>
        <end position="42"/>
    </location>
</feature>
<sequence length="588" mass="68121">MDYKSILAIAEENKKSSRKSHTGQYLTTKLPAPKKEKKDSKTRSHVIQKLIDEKDKEKKEKEEREKQRKLEEEKKNRFVIPKRSDSPLASDKKKKMVADVTVTPDHFVNKTITDLRKNEGTRAERTKTKITVEARLSLEEKRLKIIEKLKNPEPEKLKDKVEKDQYKEEKHKIRRDSDESNHSESKKRRINSESKDGHSKKEKHKSKSKSQSDEVHSKHKSESEKSRLDNDKLKPNQQDIDVLKKQPSEKFTKPKPKIKRPPPPDAGLSFADLLKIAEVKSKDPITMEMLLKKPKEEKKARPMTQKEKEHLLREKESLDRKNELKSVPKKESQLPPTEKVIGNNKGKEETVKKESNILNSSENMKKSSIVTSSNGQNLVAHSFTDKHIIRTSEKMLKQNLEAKNKNEIKISEKVLEQKLQTNSKNGIRTSEKVLEQKLQTRKDELIKQEQSLKRNHQGQRIVDNMAGKGDRKTFSGSSKNYINREIETPNAKGDATQKTNVNTKTLQRTDSKQAPRLPSKHSSYDEEHENLLVCRPTSSEKQQESKKEKQQENKKEKDNCKPKPKPVQEPTNPWDRIYGQIKANNPKS</sequence>
<dbReference type="AlphaFoldDB" id="A0AAE0S0Z9"/>
<protein>
    <recommendedName>
        <fullName evidence="2">SPT2 homolog N-terminal domain-containing protein</fullName>
    </recommendedName>
</protein>
<feature type="compositionally biased region" description="Basic and acidic residues" evidence="1">
    <location>
        <begin position="541"/>
        <end position="561"/>
    </location>
</feature>
<feature type="compositionally biased region" description="Basic and acidic residues" evidence="1">
    <location>
        <begin position="288"/>
        <end position="332"/>
    </location>
</feature>
<dbReference type="EMBL" id="JAEAOA010000695">
    <property type="protein sequence ID" value="KAK3583286.1"/>
    <property type="molecule type" value="Genomic_DNA"/>
</dbReference>
<feature type="compositionally biased region" description="Polar residues" evidence="1">
    <location>
        <begin position="356"/>
        <end position="374"/>
    </location>
</feature>
<feature type="compositionally biased region" description="Basic and acidic residues" evidence="1">
    <location>
        <begin position="50"/>
        <end position="76"/>
    </location>
</feature>
<feature type="non-terminal residue" evidence="3">
    <location>
        <position position="588"/>
    </location>
</feature>
<name>A0AAE0S0Z9_9BIVA</name>
<feature type="region of interest" description="Disordered" evidence="1">
    <location>
        <begin position="146"/>
        <end position="269"/>
    </location>
</feature>
<dbReference type="InterPro" id="IPR054552">
    <property type="entry name" value="SPT2_N"/>
</dbReference>
<feature type="compositionally biased region" description="Basic and acidic residues" evidence="1">
    <location>
        <begin position="146"/>
        <end position="199"/>
    </location>
</feature>
<reference evidence="3" key="1">
    <citation type="journal article" date="2021" name="Genome Biol. Evol.">
        <title>A High-Quality Reference Genome for a Parasitic Bivalve with Doubly Uniparental Inheritance (Bivalvia: Unionida).</title>
        <authorList>
            <person name="Smith C.H."/>
        </authorList>
    </citation>
    <scope>NUCLEOTIDE SEQUENCE</scope>
    <source>
        <strain evidence="3">CHS0354</strain>
    </source>
</reference>
<keyword evidence="4" id="KW-1185">Reference proteome</keyword>
<evidence type="ECO:0000313" key="4">
    <source>
        <dbReference type="Proteomes" id="UP001195483"/>
    </source>
</evidence>
<reference evidence="3" key="3">
    <citation type="submission" date="2023-05" db="EMBL/GenBank/DDBJ databases">
        <authorList>
            <person name="Smith C.H."/>
        </authorList>
    </citation>
    <scope>NUCLEOTIDE SEQUENCE</scope>
    <source>
        <strain evidence="3">CHS0354</strain>
        <tissue evidence="3">Mantle</tissue>
    </source>
</reference>
<organism evidence="3 4">
    <name type="scientific">Potamilus streckersoni</name>
    <dbReference type="NCBI Taxonomy" id="2493646"/>
    <lineage>
        <taxon>Eukaryota</taxon>
        <taxon>Metazoa</taxon>
        <taxon>Spiralia</taxon>
        <taxon>Lophotrochozoa</taxon>
        <taxon>Mollusca</taxon>
        <taxon>Bivalvia</taxon>
        <taxon>Autobranchia</taxon>
        <taxon>Heteroconchia</taxon>
        <taxon>Palaeoheterodonta</taxon>
        <taxon>Unionida</taxon>
        <taxon>Unionoidea</taxon>
        <taxon>Unionidae</taxon>
        <taxon>Ambleminae</taxon>
        <taxon>Lampsilini</taxon>
        <taxon>Potamilus</taxon>
    </lineage>
</organism>
<feature type="region of interest" description="Disordered" evidence="1">
    <location>
        <begin position="1"/>
        <end position="97"/>
    </location>
</feature>
<feature type="compositionally biased region" description="Polar residues" evidence="1">
    <location>
        <begin position="496"/>
        <end position="506"/>
    </location>
</feature>
<reference evidence="3" key="2">
    <citation type="journal article" date="2021" name="Genome Biol. Evol.">
        <title>Developing a high-quality reference genome for a parasitic bivalve with doubly uniparental inheritance (Bivalvia: Unionida).</title>
        <authorList>
            <person name="Smith C.H."/>
        </authorList>
    </citation>
    <scope>NUCLEOTIDE SEQUENCE</scope>
    <source>
        <strain evidence="3">CHS0354</strain>
        <tissue evidence="3">Mantle</tissue>
    </source>
</reference>
<dbReference type="Pfam" id="PF22878">
    <property type="entry name" value="SPT2_N"/>
    <property type="match status" value="1"/>
</dbReference>
<feature type="region of interest" description="Disordered" evidence="1">
    <location>
        <begin position="288"/>
        <end position="374"/>
    </location>
</feature>
<gene>
    <name evidence="3" type="ORF">CHS0354_011175</name>
</gene>
<feature type="compositionally biased region" description="Basic and acidic residues" evidence="1">
    <location>
        <begin position="345"/>
        <end position="355"/>
    </location>
</feature>
<accession>A0AAE0S0Z9</accession>
<evidence type="ECO:0000313" key="3">
    <source>
        <dbReference type="EMBL" id="KAK3583286.1"/>
    </source>
</evidence>
<feature type="compositionally biased region" description="Basic and acidic residues" evidence="1">
    <location>
        <begin position="210"/>
        <end position="234"/>
    </location>
</feature>
<evidence type="ECO:0000259" key="2">
    <source>
        <dbReference type="Pfam" id="PF22878"/>
    </source>
</evidence>